<accession>A0ABV7IBB7</accession>
<organism evidence="2 3">
    <name type="scientific">Ciceribacter thiooxidans</name>
    <dbReference type="NCBI Taxonomy" id="1969821"/>
    <lineage>
        <taxon>Bacteria</taxon>
        <taxon>Pseudomonadati</taxon>
        <taxon>Pseudomonadota</taxon>
        <taxon>Alphaproteobacteria</taxon>
        <taxon>Hyphomicrobiales</taxon>
        <taxon>Rhizobiaceae</taxon>
        <taxon>Ciceribacter</taxon>
    </lineage>
</organism>
<dbReference type="Pfam" id="PF03992">
    <property type="entry name" value="ABM"/>
    <property type="match status" value="1"/>
</dbReference>
<dbReference type="EMBL" id="JBHRTG010000019">
    <property type="protein sequence ID" value="MFC3165787.1"/>
    <property type="molecule type" value="Genomic_DNA"/>
</dbReference>
<feature type="domain" description="ABM" evidence="1">
    <location>
        <begin position="5"/>
        <end position="93"/>
    </location>
</feature>
<dbReference type="PANTHER" id="PTHR33336:SF3">
    <property type="entry name" value="ABM DOMAIN-CONTAINING PROTEIN"/>
    <property type="match status" value="1"/>
</dbReference>
<dbReference type="RefSeq" id="WP_182308365.1">
    <property type="nucleotide sequence ID" value="NZ_CP059897.1"/>
</dbReference>
<dbReference type="InterPro" id="IPR011008">
    <property type="entry name" value="Dimeric_a/b-barrel"/>
</dbReference>
<dbReference type="InterPro" id="IPR050744">
    <property type="entry name" value="AI-2_Isomerase_LsrG"/>
</dbReference>
<sequence>MTGPYKFIVTIELVPGTRDEILARAPEVQVATRVEDGCLSFDCFTCTDDPNRLVFIEAWKDEDAYAHHLLRDHTQRFLEFCEPLHRSFTFETIAATT</sequence>
<reference evidence="3" key="1">
    <citation type="journal article" date="2019" name="Int. J. Syst. Evol. Microbiol.">
        <title>The Global Catalogue of Microorganisms (GCM) 10K type strain sequencing project: providing services to taxonomists for standard genome sequencing and annotation.</title>
        <authorList>
            <consortium name="The Broad Institute Genomics Platform"/>
            <consortium name="The Broad Institute Genome Sequencing Center for Infectious Disease"/>
            <person name="Wu L."/>
            <person name="Ma J."/>
        </authorList>
    </citation>
    <scope>NUCLEOTIDE SEQUENCE [LARGE SCALE GENOMIC DNA]</scope>
    <source>
        <strain evidence="3">KCTC 52231</strain>
    </source>
</reference>
<dbReference type="Proteomes" id="UP001595647">
    <property type="component" value="Unassembled WGS sequence"/>
</dbReference>
<keyword evidence="2" id="KW-0560">Oxidoreductase</keyword>
<dbReference type="PROSITE" id="PS51725">
    <property type="entry name" value="ABM"/>
    <property type="match status" value="1"/>
</dbReference>
<dbReference type="EC" id="1.-.-.-" evidence="2"/>
<dbReference type="GO" id="GO:0004497">
    <property type="term" value="F:monooxygenase activity"/>
    <property type="evidence" value="ECO:0007669"/>
    <property type="project" value="UniProtKB-KW"/>
</dbReference>
<evidence type="ECO:0000313" key="2">
    <source>
        <dbReference type="EMBL" id="MFC3165787.1"/>
    </source>
</evidence>
<dbReference type="PANTHER" id="PTHR33336">
    <property type="entry name" value="QUINOL MONOOXYGENASE YGIN-RELATED"/>
    <property type="match status" value="1"/>
</dbReference>
<gene>
    <name evidence="2" type="ORF">ACFOHV_21110</name>
</gene>
<keyword evidence="2" id="KW-0503">Monooxygenase</keyword>
<protein>
    <submittedName>
        <fullName evidence="2">Quinol monooxygenase</fullName>
        <ecNumber evidence="2">1.-.-.-</ecNumber>
    </submittedName>
</protein>
<dbReference type="Gene3D" id="3.30.70.100">
    <property type="match status" value="1"/>
</dbReference>
<dbReference type="InterPro" id="IPR007138">
    <property type="entry name" value="ABM_dom"/>
</dbReference>
<name>A0ABV7IBB7_9HYPH</name>
<comment type="caution">
    <text evidence="2">The sequence shown here is derived from an EMBL/GenBank/DDBJ whole genome shotgun (WGS) entry which is preliminary data.</text>
</comment>
<evidence type="ECO:0000259" key="1">
    <source>
        <dbReference type="PROSITE" id="PS51725"/>
    </source>
</evidence>
<evidence type="ECO:0000313" key="3">
    <source>
        <dbReference type="Proteomes" id="UP001595647"/>
    </source>
</evidence>
<proteinExistence type="predicted"/>
<dbReference type="SUPFAM" id="SSF54909">
    <property type="entry name" value="Dimeric alpha+beta barrel"/>
    <property type="match status" value="1"/>
</dbReference>
<keyword evidence="3" id="KW-1185">Reference proteome</keyword>